<dbReference type="PANTHER" id="PTHR30069">
    <property type="entry name" value="TONB-DEPENDENT OUTER MEMBRANE RECEPTOR"/>
    <property type="match status" value="1"/>
</dbReference>
<dbReference type="Pfam" id="PF07715">
    <property type="entry name" value="Plug"/>
    <property type="match status" value="1"/>
</dbReference>
<evidence type="ECO:0000256" key="5">
    <source>
        <dbReference type="ARBA" id="ARBA00022729"/>
    </source>
</evidence>
<dbReference type="EMBL" id="RJUF01000174">
    <property type="protein sequence ID" value="MCP9764602.1"/>
    <property type="molecule type" value="Genomic_DNA"/>
</dbReference>
<proteinExistence type="predicted"/>
<keyword evidence="10" id="KW-1185">Reference proteome</keyword>
<keyword evidence="4" id="KW-0812">Transmembrane</keyword>
<evidence type="ECO:0000256" key="6">
    <source>
        <dbReference type="ARBA" id="ARBA00023136"/>
    </source>
</evidence>
<evidence type="ECO:0000256" key="3">
    <source>
        <dbReference type="ARBA" id="ARBA00022452"/>
    </source>
</evidence>
<keyword evidence="7" id="KW-0998">Cell outer membrane</keyword>
<comment type="caution">
    <text evidence="9">The sequence shown here is derived from an EMBL/GenBank/DDBJ whole genome shotgun (WGS) entry which is preliminary data.</text>
</comment>
<keyword evidence="6" id="KW-0472">Membrane</keyword>
<evidence type="ECO:0000256" key="2">
    <source>
        <dbReference type="ARBA" id="ARBA00022448"/>
    </source>
</evidence>
<evidence type="ECO:0000256" key="4">
    <source>
        <dbReference type="ARBA" id="ARBA00022692"/>
    </source>
</evidence>
<dbReference type="InterPro" id="IPR037066">
    <property type="entry name" value="Plug_dom_sf"/>
</dbReference>
<keyword evidence="9" id="KW-0675">Receptor</keyword>
<dbReference type="Proteomes" id="UP001204144">
    <property type="component" value="Unassembled WGS sequence"/>
</dbReference>
<dbReference type="GO" id="GO:0015344">
    <property type="term" value="F:siderophore uptake transmembrane transporter activity"/>
    <property type="evidence" value="ECO:0007669"/>
    <property type="project" value="TreeGrafter"/>
</dbReference>
<evidence type="ECO:0000313" key="9">
    <source>
        <dbReference type="EMBL" id="MCP9764602.1"/>
    </source>
</evidence>
<reference evidence="9 10" key="1">
    <citation type="submission" date="2018-11" db="EMBL/GenBank/DDBJ databases">
        <title>Novel bacteria species description.</title>
        <authorList>
            <person name="Han J.-H."/>
        </authorList>
    </citation>
    <scope>NUCLEOTIDE SEQUENCE [LARGE SCALE GENOMIC DNA]</scope>
    <source>
        <strain evidence="9 10">KCTC23259</strain>
    </source>
</reference>
<keyword evidence="5" id="KW-0732">Signal</keyword>
<dbReference type="InterPro" id="IPR039426">
    <property type="entry name" value="TonB-dep_rcpt-like"/>
</dbReference>
<organism evidence="9 10">
    <name type="scientific">Lacihabitans soyangensis</name>
    <dbReference type="NCBI Taxonomy" id="869394"/>
    <lineage>
        <taxon>Bacteria</taxon>
        <taxon>Pseudomonadati</taxon>
        <taxon>Bacteroidota</taxon>
        <taxon>Cytophagia</taxon>
        <taxon>Cytophagales</taxon>
        <taxon>Leadbetterellaceae</taxon>
        <taxon>Lacihabitans</taxon>
    </lineage>
</organism>
<dbReference type="SUPFAM" id="SSF49464">
    <property type="entry name" value="Carboxypeptidase regulatory domain-like"/>
    <property type="match status" value="1"/>
</dbReference>
<dbReference type="Pfam" id="PF13715">
    <property type="entry name" value="CarbopepD_reg_2"/>
    <property type="match status" value="1"/>
</dbReference>
<keyword evidence="3" id="KW-1134">Transmembrane beta strand</keyword>
<evidence type="ECO:0000256" key="7">
    <source>
        <dbReference type="ARBA" id="ARBA00023237"/>
    </source>
</evidence>
<dbReference type="Gene3D" id="2.170.130.10">
    <property type="entry name" value="TonB-dependent receptor, plug domain"/>
    <property type="match status" value="1"/>
</dbReference>
<dbReference type="InterPro" id="IPR012910">
    <property type="entry name" value="Plug_dom"/>
</dbReference>
<accession>A0AAE3KTM3</accession>
<keyword evidence="2" id="KW-0813">Transport</keyword>
<evidence type="ECO:0000313" key="10">
    <source>
        <dbReference type="Proteomes" id="UP001204144"/>
    </source>
</evidence>
<evidence type="ECO:0000256" key="1">
    <source>
        <dbReference type="ARBA" id="ARBA00004571"/>
    </source>
</evidence>
<dbReference type="RefSeq" id="WP_255038294.1">
    <property type="nucleotide sequence ID" value="NZ_RJUF01000174.1"/>
</dbReference>
<sequence length="729" mass="82676">MKYIIFFIFISIPSFAQFIEGKVTDKSKQPLPGVLVFWSNNTNSAVFTDQEGLFKIDKPADGKFLIFKFLGYFPDTLVVENSNYLNVSLKEESQQLEGVIVNGNATLIDKLSPIHTEIITTKTLAKAACCNLSESFETNASVSVSYADAVTGSKQIQLLGLSGTYVQTNIENIPNIRGLASTFGFNYVPGTWIQSIDVGKGVGSVVNGYENMIGALNVELKKPEASERVLLNMYFNNFGRSEANLNLAKKLSKKWAVGLLSHGSFLKTKIDNNGDGFLDLPKYDQVNLLNRWKYTSDRLVAQFGLKYLKENRVGGQVSFESRENTPNSYGFTNNTQRVEFFSKTAILFPDKPYRGLGLILNASTHNSDSYFGFKPYFANQNTLYGNLIYQDIIGNTNHTYKTGLSFLNDNYDEDYAAIALKRNEIVPGAFFEYSFNHLDRTNLLVGLRNDFHNLYGNQFSPRIHFKQEFGQNQTLRLSAGRGFRVANPLAEYYGNLVSSRSVRILEPLNPEVTWTFGSSYMVNIKKLSIAGEFYYTHFENQMIADMEHAEYLYFYNTEGKSNAKSALLELNYGPVKNWEVKLAYRYVQIQQTMGKPYGEKVLLDKMFLPKERVLLNVGYAFPYEKWKIDGTLQWNGKRRIADMEASADHKSYFSMPTTFAPSFVNLNGQVSRNFPRFEYYLGGENLTGFKQKDPIYKPQHPFSTHFDAGMAWGPVVGATIYTGFRYKLI</sequence>
<dbReference type="PANTHER" id="PTHR30069:SF29">
    <property type="entry name" value="HEMOGLOBIN AND HEMOGLOBIN-HAPTOGLOBIN-BINDING PROTEIN 1-RELATED"/>
    <property type="match status" value="1"/>
</dbReference>
<name>A0AAE3KTM3_9BACT</name>
<dbReference type="AlphaFoldDB" id="A0AAE3KTM3"/>
<dbReference type="GO" id="GO:0009279">
    <property type="term" value="C:cell outer membrane"/>
    <property type="evidence" value="ECO:0007669"/>
    <property type="project" value="UniProtKB-SubCell"/>
</dbReference>
<gene>
    <name evidence="9" type="ORF">EGI31_16805</name>
</gene>
<comment type="subcellular location">
    <subcellularLocation>
        <location evidence="1">Cell outer membrane</location>
        <topology evidence="1">Multi-pass membrane protein</topology>
    </subcellularLocation>
</comment>
<dbReference type="Gene3D" id="2.40.170.20">
    <property type="entry name" value="TonB-dependent receptor, beta-barrel domain"/>
    <property type="match status" value="1"/>
</dbReference>
<feature type="domain" description="TonB-dependent receptor plug" evidence="8">
    <location>
        <begin position="112"/>
        <end position="214"/>
    </location>
</feature>
<protein>
    <submittedName>
        <fullName evidence="9">TonB-dependent receptor</fullName>
    </submittedName>
</protein>
<dbReference type="GO" id="GO:0044718">
    <property type="term" value="P:siderophore transmembrane transport"/>
    <property type="evidence" value="ECO:0007669"/>
    <property type="project" value="TreeGrafter"/>
</dbReference>
<evidence type="ECO:0000259" key="8">
    <source>
        <dbReference type="Pfam" id="PF07715"/>
    </source>
</evidence>
<dbReference type="Gene3D" id="2.60.40.1120">
    <property type="entry name" value="Carboxypeptidase-like, regulatory domain"/>
    <property type="match status" value="1"/>
</dbReference>
<dbReference type="SUPFAM" id="SSF56935">
    <property type="entry name" value="Porins"/>
    <property type="match status" value="1"/>
</dbReference>
<dbReference type="InterPro" id="IPR008969">
    <property type="entry name" value="CarboxyPept-like_regulatory"/>
</dbReference>
<dbReference type="InterPro" id="IPR036942">
    <property type="entry name" value="Beta-barrel_TonB_sf"/>
</dbReference>